<reference evidence="3 4" key="1">
    <citation type="submission" date="2015-12" db="EMBL/GenBank/DDBJ databases">
        <title>Draft genome sequence of Moniliophthora roreri, the causal agent of frosty pod rot of cacao.</title>
        <authorList>
            <person name="Aime M.C."/>
            <person name="Diaz-Valderrama J.R."/>
            <person name="Kijpornyongpan T."/>
            <person name="Phillips-Mora W."/>
        </authorList>
    </citation>
    <scope>NUCLEOTIDE SEQUENCE [LARGE SCALE GENOMIC DNA]</scope>
    <source>
        <strain evidence="3 4">MCA 2952</strain>
    </source>
</reference>
<evidence type="ECO:0000313" key="4">
    <source>
        <dbReference type="Proteomes" id="UP000054988"/>
    </source>
</evidence>
<evidence type="ECO:0000259" key="2">
    <source>
        <dbReference type="Pfam" id="PF00644"/>
    </source>
</evidence>
<dbReference type="PANTHER" id="PTHR45740:SF2">
    <property type="entry name" value="POLY [ADP-RIBOSE] POLYMERASE"/>
    <property type="match status" value="1"/>
</dbReference>
<dbReference type="Proteomes" id="UP000054988">
    <property type="component" value="Unassembled WGS sequence"/>
</dbReference>
<proteinExistence type="predicted"/>
<evidence type="ECO:0000256" key="1">
    <source>
        <dbReference type="SAM" id="MobiDB-lite"/>
    </source>
</evidence>
<dbReference type="AlphaFoldDB" id="A0A0W0F9W5"/>
<sequence length="448" mass="50168">MARTSKSPTRIEGMKQADNQEPGRLILMKSSSSKYQEIQTLFHQGWKHPEKFTPKIKAIFLIAYPHERMEPYRKYRSKVEHANRSEGGSNEQFLFHGTARSCSLGDDKTCVLLCSRADCYLCCIIAKSYDVKKCGTRHKFRRFGAGIYTTACSSKADDYFHSWSQGLKCRVTLVNRVVVGKACRRRYNATELTKPPPGYHSVVGVPGADLNYEETVIYDDDAIHPAFLIAYTDSAESQPQSRAAALLSTLFKTPCNMFRPAKRRSSILHYFTNIITYAAAGTNAGSILLNPLAGGYPDGSVGAPRVFHLPRYYTRLECGMVTVYVNPDSRMNRCPFRTCGTPHDAWGPGFLTLTFRYDMGLLTRNIRGSVLTVSQTPHNSSLHSFAPCSPMSQLHMAEKKLSSTNKEEFGQLYLPRSHELVPYYGGSVMSKNEKIRISLGAAQTVQSE</sequence>
<dbReference type="PANTHER" id="PTHR45740">
    <property type="entry name" value="POLY [ADP-RIBOSE] POLYMERASE"/>
    <property type="match status" value="1"/>
</dbReference>
<organism evidence="3 4">
    <name type="scientific">Moniliophthora roreri</name>
    <name type="common">Frosty pod rot fungus</name>
    <name type="synonym">Monilia roreri</name>
    <dbReference type="NCBI Taxonomy" id="221103"/>
    <lineage>
        <taxon>Eukaryota</taxon>
        <taxon>Fungi</taxon>
        <taxon>Dikarya</taxon>
        <taxon>Basidiomycota</taxon>
        <taxon>Agaricomycotina</taxon>
        <taxon>Agaricomycetes</taxon>
        <taxon>Agaricomycetidae</taxon>
        <taxon>Agaricales</taxon>
        <taxon>Marasmiineae</taxon>
        <taxon>Marasmiaceae</taxon>
        <taxon>Moniliophthora</taxon>
    </lineage>
</organism>
<protein>
    <recommendedName>
        <fullName evidence="2">PARP catalytic domain-containing protein</fullName>
    </recommendedName>
</protein>
<dbReference type="GO" id="GO:1990404">
    <property type="term" value="F:NAD+-protein mono-ADP-ribosyltransferase activity"/>
    <property type="evidence" value="ECO:0007669"/>
    <property type="project" value="TreeGrafter"/>
</dbReference>
<dbReference type="Gene3D" id="3.90.228.10">
    <property type="match status" value="1"/>
</dbReference>
<dbReference type="InterPro" id="IPR051712">
    <property type="entry name" value="ARTD-AVP"/>
</dbReference>
<comment type="caution">
    <text evidence="3">The sequence shown here is derived from an EMBL/GenBank/DDBJ whole genome shotgun (WGS) entry which is preliminary data.</text>
</comment>
<dbReference type="SUPFAM" id="SSF56399">
    <property type="entry name" value="ADP-ribosylation"/>
    <property type="match status" value="1"/>
</dbReference>
<feature type="region of interest" description="Disordered" evidence="1">
    <location>
        <begin position="1"/>
        <end position="23"/>
    </location>
</feature>
<dbReference type="GO" id="GO:0005634">
    <property type="term" value="C:nucleus"/>
    <property type="evidence" value="ECO:0007669"/>
    <property type="project" value="TreeGrafter"/>
</dbReference>
<evidence type="ECO:0000313" key="3">
    <source>
        <dbReference type="EMBL" id="KTB33142.1"/>
    </source>
</evidence>
<name>A0A0W0F9W5_MONRR</name>
<dbReference type="GO" id="GO:0003950">
    <property type="term" value="F:NAD+ poly-ADP-ribosyltransferase activity"/>
    <property type="evidence" value="ECO:0007669"/>
    <property type="project" value="InterPro"/>
</dbReference>
<accession>A0A0W0F9W5</accession>
<dbReference type="EMBL" id="LATX01002190">
    <property type="protein sequence ID" value="KTB33142.1"/>
    <property type="molecule type" value="Genomic_DNA"/>
</dbReference>
<gene>
    <name evidence="3" type="ORF">WG66_14279</name>
</gene>
<dbReference type="InterPro" id="IPR012317">
    <property type="entry name" value="Poly(ADP-ribose)pol_cat_dom"/>
</dbReference>
<dbReference type="eggNOG" id="ENOG502S9G0">
    <property type="taxonomic scope" value="Eukaryota"/>
</dbReference>
<feature type="domain" description="PARP catalytic" evidence="2">
    <location>
        <begin position="124"/>
        <end position="227"/>
    </location>
</feature>
<dbReference type="Pfam" id="PF00644">
    <property type="entry name" value="PARP"/>
    <property type="match status" value="1"/>
</dbReference>